<name>A0AAV3Z066_9GAST</name>
<gene>
    <name evidence="1" type="ORF">PoB_001436700</name>
</gene>
<dbReference type="EMBL" id="BLXT01001819">
    <property type="protein sequence ID" value="GFN87861.1"/>
    <property type="molecule type" value="Genomic_DNA"/>
</dbReference>
<comment type="caution">
    <text evidence="1">The sequence shown here is derived from an EMBL/GenBank/DDBJ whole genome shotgun (WGS) entry which is preliminary data.</text>
</comment>
<proteinExistence type="predicted"/>
<reference evidence="1 2" key="1">
    <citation type="journal article" date="2021" name="Elife">
        <title>Chloroplast acquisition without the gene transfer in kleptoplastic sea slugs, Plakobranchus ocellatus.</title>
        <authorList>
            <person name="Maeda T."/>
            <person name="Takahashi S."/>
            <person name="Yoshida T."/>
            <person name="Shimamura S."/>
            <person name="Takaki Y."/>
            <person name="Nagai Y."/>
            <person name="Toyoda A."/>
            <person name="Suzuki Y."/>
            <person name="Arimoto A."/>
            <person name="Ishii H."/>
            <person name="Satoh N."/>
            <person name="Nishiyama T."/>
            <person name="Hasebe M."/>
            <person name="Maruyama T."/>
            <person name="Minagawa J."/>
            <person name="Obokata J."/>
            <person name="Shigenobu S."/>
        </authorList>
    </citation>
    <scope>NUCLEOTIDE SEQUENCE [LARGE SCALE GENOMIC DNA]</scope>
</reference>
<keyword evidence="2" id="KW-1185">Reference proteome</keyword>
<dbReference type="Proteomes" id="UP000735302">
    <property type="component" value="Unassembled WGS sequence"/>
</dbReference>
<sequence>MSVLRVKWRPRRYFSLVSHAQTRLSFSVVDGIRSFPRLERMRNVNDRNLTCLAQDYPQIHFGVSVVTRVGAFGSKMNERTLLAIAD</sequence>
<accession>A0AAV3Z066</accession>
<protein>
    <submittedName>
        <fullName evidence="1">Uncharacterized protein</fullName>
    </submittedName>
</protein>
<dbReference type="AlphaFoldDB" id="A0AAV3Z066"/>
<organism evidence="1 2">
    <name type="scientific">Plakobranchus ocellatus</name>
    <dbReference type="NCBI Taxonomy" id="259542"/>
    <lineage>
        <taxon>Eukaryota</taxon>
        <taxon>Metazoa</taxon>
        <taxon>Spiralia</taxon>
        <taxon>Lophotrochozoa</taxon>
        <taxon>Mollusca</taxon>
        <taxon>Gastropoda</taxon>
        <taxon>Heterobranchia</taxon>
        <taxon>Euthyneura</taxon>
        <taxon>Panpulmonata</taxon>
        <taxon>Sacoglossa</taxon>
        <taxon>Placobranchoidea</taxon>
        <taxon>Plakobranchidae</taxon>
        <taxon>Plakobranchus</taxon>
    </lineage>
</organism>
<evidence type="ECO:0000313" key="1">
    <source>
        <dbReference type="EMBL" id="GFN87861.1"/>
    </source>
</evidence>
<evidence type="ECO:0000313" key="2">
    <source>
        <dbReference type="Proteomes" id="UP000735302"/>
    </source>
</evidence>